<evidence type="ECO:0000256" key="1">
    <source>
        <dbReference type="SAM" id="Phobius"/>
    </source>
</evidence>
<proteinExistence type="predicted"/>
<comment type="caution">
    <text evidence="2">The sequence shown here is derived from an EMBL/GenBank/DDBJ whole genome shotgun (WGS) entry which is preliminary data.</text>
</comment>
<accession>A0A2A6E1V0</accession>
<dbReference type="EMBL" id="MOXJ01000009">
    <property type="protein sequence ID" value="PDO10789.1"/>
    <property type="molecule type" value="Genomic_DNA"/>
</dbReference>
<evidence type="ECO:0000313" key="3">
    <source>
        <dbReference type="Proteomes" id="UP000243688"/>
    </source>
</evidence>
<protein>
    <submittedName>
        <fullName evidence="2">Uncharacterized protein</fullName>
    </submittedName>
</protein>
<feature type="transmembrane region" description="Helical" evidence="1">
    <location>
        <begin position="44"/>
        <end position="68"/>
    </location>
</feature>
<organism evidence="2 3">
    <name type="scientific">Candidatus Reconcilbacillus cellulovorans</name>
    <dbReference type="NCBI Taxonomy" id="1906605"/>
    <lineage>
        <taxon>Bacteria</taxon>
        <taxon>Bacillati</taxon>
        <taxon>Bacillota</taxon>
        <taxon>Bacilli</taxon>
        <taxon>Bacillales</taxon>
        <taxon>Paenibacillaceae</taxon>
        <taxon>Candidatus Reconcilbacillus</taxon>
    </lineage>
</organism>
<keyword evidence="1" id="KW-0812">Transmembrane</keyword>
<dbReference type="AlphaFoldDB" id="A0A2A6E1V0"/>
<keyword evidence="1" id="KW-1133">Transmembrane helix</keyword>
<reference evidence="2 3" key="1">
    <citation type="submission" date="2016-12" db="EMBL/GenBank/DDBJ databases">
        <title>Candidatus Reconcilibacillus cellulovorans genome.</title>
        <authorList>
            <person name="Kolinko S."/>
            <person name="Wu Y.-W."/>
            <person name="Tachea F."/>
            <person name="Denzel E."/>
            <person name="Hiras J."/>
            <person name="Baecker N."/>
            <person name="Chan L.J."/>
            <person name="Eichorst S.A."/>
            <person name="Frey D."/>
            <person name="Adams P.D."/>
            <person name="Pray T."/>
            <person name="Tanjore D."/>
            <person name="Petzold C.J."/>
            <person name="Gladden J.M."/>
            <person name="Simmons B.A."/>
            <person name="Singer S.W."/>
        </authorList>
    </citation>
    <scope>NUCLEOTIDE SEQUENCE [LARGE SCALE GENOMIC DNA]</scope>
    <source>
        <strain evidence="2">JTherm</strain>
    </source>
</reference>
<dbReference type="Proteomes" id="UP000243688">
    <property type="component" value="Unassembled WGS sequence"/>
</dbReference>
<evidence type="ECO:0000313" key="2">
    <source>
        <dbReference type="EMBL" id="PDO10789.1"/>
    </source>
</evidence>
<gene>
    <name evidence="2" type="ORF">BLM47_05510</name>
</gene>
<keyword evidence="1" id="KW-0472">Membrane</keyword>
<sequence length="415" mass="44846">MAVPPLSRSGFSDRLYRSVLARLEAEKAGVGPATRWRRRRSGRLRVVSVIGAAAVLLGLFMIPAVWWWRTGGSVPASVGGGVRNGAADGVSSVVRDDAEDAAEPMPSGLLLGLRHEPTESYRTVWIVRDKDGRIRATAQIGAIIAPFGMEFWRIEPVVSLSGDTRVRSFVAAPVPEQTSKTGGGTDADDGGSFAYREIPLFVGNRFASFAALDAAGKTTAVRVSAFPLLRRTADPVAERASGAGVSGRFLTPDEAFALVSEPSPEWLPPSLRASYDWAIVREPGRWVGRFAETAGNGEGASVRRWREERLDLPEALVSHDRLCCEWPVIRSAEPDARDAFSSPAGDWLAAVTPSEVVFYAVFDGVPDTPSIGSLELRPGEVPIMAQWATGEYVAKWTEFLAGRGETAAFFDRMKK</sequence>
<name>A0A2A6E1V0_9BACL</name>